<organism evidence="3 4">
    <name type="scientific">Kingdonia uniflora</name>
    <dbReference type="NCBI Taxonomy" id="39325"/>
    <lineage>
        <taxon>Eukaryota</taxon>
        <taxon>Viridiplantae</taxon>
        <taxon>Streptophyta</taxon>
        <taxon>Embryophyta</taxon>
        <taxon>Tracheophyta</taxon>
        <taxon>Spermatophyta</taxon>
        <taxon>Magnoliopsida</taxon>
        <taxon>Ranunculales</taxon>
        <taxon>Circaeasteraceae</taxon>
        <taxon>Kingdonia</taxon>
    </lineage>
</organism>
<dbReference type="InterPro" id="IPR023175">
    <property type="entry name" value="Vta1/CALS_N_sf"/>
</dbReference>
<evidence type="ECO:0000256" key="1">
    <source>
        <dbReference type="ARBA" id="ARBA00004308"/>
    </source>
</evidence>
<accession>A0A7J7PAV8</accession>
<reference evidence="3 4" key="1">
    <citation type="journal article" date="2020" name="IScience">
        <title>Genome Sequencing of the Endangered Kingdonia uniflora (Circaeasteraceae, Ranunculales) Reveals Potential Mechanisms of Evolutionary Specialization.</title>
        <authorList>
            <person name="Sun Y."/>
            <person name="Deng T."/>
            <person name="Zhang A."/>
            <person name="Moore M.J."/>
            <person name="Landis J.B."/>
            <person name="Lin N."/>
            <person name="Zhang H."/>
            <person name="Zhang X."/>
            <person name="Huang J."/>
            <person name="Zhang X."/>
            <person name="Sun H."/>
            <person name="Wang H."/>
        </authorList>
    </citation>
    <scope>NUCLEOTIDE SEQUENCE [LARGE SCALE GENOMIC DNA]</scope>
    <source>
        <strain evidence="3">TB1705</strain>
        <tissue evidence="3">Leaf</tissue>
    </source>
</reference>
<dbReference type="Proteomes" id="UP000541444">
    <property type="component" value="Unassembled WGS sequence"/>
</dbReference>
<comment type="caution">
    <text evidence="3">The sequence shown here is derived from an EMBL/GenBank/DDBJ whole genome shotgun (WGS) entry which is preliminary data.</text>
</comment>
<dbReference type="GO" id="GO:0005886">
    <property type="term" value="C:plasma membrane"/>
    <property type="evidence" value="ECO:0007669"/>
    <property type="project" value="TreeGrafter"/>
</dbReference>
<dbReference type="PANTHER" id="PTHR12741:SF106">
    <property type="entry name" value="CALLOSE SYNTHASE 5"/>
    <property type="match status" value="1"/>
</dbReference>
<dbReference type="AlphaFoldDB" id="A0A7J7PAV8"/>
<proteinExistence type="predicted"/>
<evidence type="ECO:0000313" key="4">
    <source>
        <dbReference type="Proteomes" id="UP000541444"/>
    </source>
</evidence>
<evidence type="ECO:0000313" key="3">
    <source>
        <dbReference type="EMBL" id="KAF6176470.1"/>
    </source>
</evidence>
<comment type="subcellular location">
    <subcellularLocation>
        <location evidence="1">Endomembrane system</location>
    </subcellularLocation>
</comment>
<dbReference type="PANTHER" id="PTHR12741">
    <property type="entry name" value="LYST-INTERACTING PROTEIN LIP5 DOPAMINE RESPONSIVE PROTEIN DRG-1"/>
    <property type="match status" value="1"/>
</dbReference>
<dbReference type="Gene3D" id="1.25.40.270">
    <property type="entry name" value="Vacuolar protein sorting-associated protein vta1"/>
    <property type="match status" value="1"/>
</dbReference>
<keyword evidence="4" id="KW-1185">Reference proteome</keyword>
<protein>
    <submittedName>
        <fullName evidence="3">Uncharacterized protein</fullName>
    </submittedName>
</protein>
<dbReference type="GO" id="GO:0046527">
    <property type="term" value="F:glucosyltransferase activity"/>
    <property type="evidence" value="ECO:0007669"/>
    <property type="project" value="TreeGrafter"/>
</dbReference>
<gene>
    <name evidence="3" type="ORF">GIB67_033948</name>
</gene>
<dbReference type="OrthoDB" id="1880850at2759"/>
<dbReference type="GO" id="GO:0012505">
    <property type="term" value="C:endomembrane system"/>
    <property type="evidence" value="ECO:0007669"/>
    <property type="project" value="UniProtKB-SubCell"/>
</dbReference>
<keyword evidence="2" id="KW-0472">Membrane</keyword>
<sequence>MNPETNIKELEEDRGIPLRDANTSIMQYQWLMGCNFFFTITATPTMISNDNVVMGALTNTGKWKTKEEHELLQGDGISEKKTMDNASSLASRVKKSDAWEIESFYQQYYEKYVRALDQGEQADRAQLGKAYQTAGVLFEVLCAVNKTENVEIIAAAKDVREKKEIYTPYNILPLDAAGASQSIMQLEEVKVSVAALRNTHGLNWPSAFEQLRQKAGDLDLLDWLRAMFGFQVRTIFLIYNIYYKLKESRATNFDLHLFILQRDNVRNQREHLILMLANVHIRLVPKPEPLNKACSALYLTCIYLCN</sequence>
<evidence type="ECO:0000256" key="2">
    <source>
        <dbReference type="ARBA" id="ARBA00023136"/>
    </source>
</evidence>
<dbReference type="EMBL" id="JACGCM010000089">
    <property type="protein sequence ID" value="KAF6176470.1"/>
    <property type="molecule type" value="Genomic_DNA"/>
</dbReference>
<name>A0A7J7PAV8_9MAGN</name>